<dbReference type="EMBL" id="CP001734">
    <property type="protein sequence ID" value="ACV68233.1"/>
    <property type="molecule type" value="Genomic_DNA"/>
</dbReference>
<proteinExistence type="predicted"/>
<organism evidence="1 2">
    <name type="scientific">Desulfohalobium retbaense (strain ATCC 49708 / DSM 5692 / JCM 16813 / HR100)</name>
    <dbReference type="NCBI Taxonomy" id="485915"/>
    <lineage>
        <taxon>Bacteria</taxon>
        <taxon>Pseudomonadati</taxon>
        <taxon>Thermodesulfobacteriota</taxon>
        <taxon>Desulfovibrionia</taxon>
        <taxon>Desulfovibrionales</taxon>
        <taxon>Desulfohalobiaceae</taxon>
        <taxon>Desulfohalobium</taxon>
    </lineage>
</organism>
<gene>
    <name evidence="1" type="ordered locus">Dret_0945</name>
</gene>
<evidence type="ECO:0000313" key="2">
    <source>
        <dbReference type="Proteomes" id="UP000001052"/>
    </source>
</evidence>
<dbReference type="Proteomes" id="UP000001052">
    <property type="component" value="Chromosome"/>
</dbReference>
<accession>C8X1D6</accession>
<dbReference type="AlphaFoldDB" id="C8X1D6"/>
<keyword evidence="2" id="KW-1185">Reference proteome</keyword>
<reference evidence="1 2" key="2">
    <citation type="journal article" date="2010" name="Stand. Genomic Sci.">
        <title>Complete genome sequence of Desulfohalobium retbaense type strain (HR(100)).</title>
        <authorList>
            <person name="Spring S."/>
            <person name="Nolan M."/>
            <person name="Lapidus A."/>
            <person name="Glavina Del Rio T."/>
            <person name="Copeland A."/>
            <person name="Tice H."/>
            <person name="Cheng J.F."/>
            <person name="Lucas S."/>
            <person name="Land M."/>
            <person name="Chen F."/>
            <person name="Bruce D."/>
            <person name="Goodwin L."/>
            <person name="Pitluck S."/>
            <person name="Ivanova N."/>
            <person name="Mavromatis K."/>
            <person name="Mikhailova N."/>
            <person name="Pati A."/>
            <person name="Chen A."/>
            <person name="Palaniappan K."/>
            <person name="Hauser L."/>
            <person name="Chang Y.J."/>
            <person name="Jeffries C.D."/>
            <person name="Munk C."/>
            <person name="Kiss H."/>
            <person name="Chain P."/>
            <person name="Han C."/>
            <person name="Brettin T."/>
            <person name="Detter J.C."/>
            <person name="Schuler E."/>
            <person name="Goker M."/>
            <person name="Rohde M."/>
            <person name="Bristow J."/>
            <person name="Eisen J.A."/>
            <person name="Markowitz V."/>
            <person name="Hugenholtz P."/>
            <person name="Kyrpides N.C."/>
            <person name="Klenk H.P."/>
        </authorList>
    </citation>
    <scope>NUCLEOTIDE SEQUENCE [LARGE SCALE GENOMIC DNA]</scope>
    <source>
        <strain evidence="1 2">DSM 5692</strain>
    </source>
</reference>
<dbReference type="HOGENOM" id="CLU_1044814_0_0_7"/>
<dbReference type="KEGG" id="drt:Dret_0945"/>
<evidence type="ECO:0008006" key="3">
    <source>
        <dbReference type="Google" id="ProtNLM"/>
    </source>
</evidence>
<dbReference type="RefSeq" id="WP_015751389.1">
    <property type="nucleotide sequence ID" value="NC_013223.1"/>
</dbReference>
<reference evidence="2" key="1">
    <citation type="submission" date="2009-09" db="EMBL/GenBank/DDBJ databases">
        <title>The complete chromosome of Desulfohalobium retbaense DSM 5692.</title>
        <authorList>
            <consortium name="US DOE Joint Genome Institute (JGI-PGF)"/>
            <person name="Lucas S."/>
            <person name="Copeland A."/>
            <person name="Lapidus A."/>
            <person name="Glavina del Rio T."/>
            <person name="Dalin E."/>
            <person name="Tice H."/>
            <person name="Bruce D."/>
            <person name="Goodwin L."/>
            <person name="Pitluck S."/>
            <person name="Kyrpides N."/>
            <person name="Mavromatis K."/>
            <person name="Ivanova N."/>
            <person name="Mikhailova N."/>
            <person name="Munk A.C."/>
            <person name="Brettin T."/>
            <person name="Detter J.C."/>
            <person name="Han C."/>
            <person name="Tapia R."/>
            <person name="Larimer F."/>
            <person name="Land M."/>
            <person name="Hauser L."/>
            <person name="Markowitz V."/>
            <person name="Cheng J.-F."/>
            <person name="Hugenholtz P."/>
            <person name="Woyke T."/>
            <person name="Wu D."/>
            <person name="Spring S."/>
            <person name="Klenk H.-P."/>
            <person name="Eisen J.A."/>
        </authorList>
    </citation>
    <scope>NUCLEOTIDE SEQUENCE [LARGE SCALE GENOMIC DNA]</scope>
    <source>
        <strain evidence="2">DSM 5692</strain>
    </source>
</reference>
<sequence length="266" mass="30593">MSILFSRLKGLHGGSAHHLVEKFPDQDKHSVVYNTPLQGKVIANDQVHHVLERMSTTESPELILHIPQDEYDEIREFILRKVEKKTAIVENISSDSGCATFLREVAPLRWSFKYDYHLFFFETSAHGLCSETEEIYQLALPPCLYQERRSSQRYRLWPTYKATLNDMPVLDISQKGIRFRGHHDLSQTNEIAGAQLDLPLVESSDQTQLYPGGQIVIPLTMIANRSPSPEGYQYGAYFKGEWEESAIKTLNDFLLAVKKHNREEQL</sequence>
<name>C8X1D6_DESRD</name>
<protein>
    <recommendedName>
        <fullName evidence="3">Type IV pilus assembly PilZ</fullName>
    </recommendedName>
</protein>
<evidence type="ECO:0000313" key="1">
    <source>
        <dbReference type="EMBL" id="ACV68233.1"/>
    </source>
</evidence>